<dbReference type="AlphaFoldDB" id="A0A0G0S0U5"/>
<evidence type="ECO:0008006" key="3">
    <source>
        <dbReference type="Google" id="ProtNLM"/>
    </source>
</evidence>
<reference evidence="1 2" key="1">
    <citation type="journal article" date="2015" name="Nature">
        <title>rRNA introns, odd ribosomes, and small enigmatic genomes across a large radiation of phyla.</title>
        <authorList>
            <person name="Brown C.T."/>
            <person name="Hug L.A."/>
            <person name="Thomas B.C."/>
            <person name="Sharon I."/>
            <person name="Castelle C.J."/>
            <person name="Singh A."/>
            <person name="Wilkins M.J."/>
            <person name="Williams K.H."/>
            <person name="Banfield J.F."/>
        </authorList>
    </citation>
    <scope>NUCLEOTIDE SEQUENCE [LARGE SCALE GENOMIC DNA]</scope>
</reference>
<dbReference type="Proteomes" id="UP000034627">
    <property type="component" value="Unassembled WGS sequence"/>
</dbReference>
<dbReference type="InterPro" id="IPR008949">
    <property type="entry name" value="Isoprenoid_synthase_dom_sf"/>
</dbReference>
<comment type="caution">
    <text evidence="1">The sequence shown here is derived from an EMBL/GenBank/DDBJ whole genome shotgun (WGS) entry which is preliminary data.</text>
</comment>
<dbReference type="Pfam" id="PF00494">
    <property type="entry name" value="SQS_PSY"/>
    <property type="match status" value="1"/>
</dbReference>
<dbReference type="EMBL" id="LBYR01000013">
    <property type="protein sequence ID" value="KKR55836.1"/>
    <property type="molecule type" value="Genomic_DNA"/>
</dbReference>
<gene>
    <name evidence="1" type="ORF">UT93_C0013G0005</name>
</gene>
<protein>
    <recommendedName>
        <fullName evidence="3">Phytoene synthase</fullName>
    </recommendedName>
</protein>
<evidence type="ECO:0000313" key="1">
    <source>
        <dbReference type="EMBL" id="KKR55836.1"/>
    </source>
</evidence>
<evidence type="ECO:0000313" key="2">
    <source>
        <dbReference type="Proteomes" id="UP000034627"/>
    </source>
</evidence>
<sequence length="307" mass="35998">MKKRGSLIIIVAVSKKTTSLAKKITKESSIQTYYTMHLLADKGLTDNCFKGYAYFRWIDDQIDIDIHSLKTRVGFINRQKKIINDSYEGKVIKGLSPEEKIITELISSDTVKNSKLKSFIINFFKIIEFDAYRRGKDITGKKLDWYSVTLGQAVTDCLQHFIGNKAQYPESKDRCKAAIAAHITHMLRDLREDIVNGYVNIPIEYLKKYRLNLDDIYADAFINFVKERVKVARKYFKLGKKYIDTLPVLRCKIAGYWYHARFERILKIIERDNYILREDYSRGRSLDNYANLAWLTVEVSWRHFAKK</sequence>
<dbReference type="InterPro" id="IPR002060">
    <property type="entry name" value="Squ/phyt_synthse"/>
</dbReference>
<accession>A0A0G0S0U5</accession>
<dbReference type="Gene3D" id="1.10.600.10">
    <property type="entry name" value="Farnesyl Diphosphate Synthase"/>
    <property type="match status" value="1"/>
</dbReference>
<dbReference type="SUPFAM" id="SSF48576">
    <property type="entry name" value="Terpenoid synthases"/>
    <property type="match status" value="1"/>
</dbReference>
<name>A0A0G0S0U5_9BACT</name>
<proteinExistence type="predicted"/>
<organism evidence="1 2">
    <name type="scientific">Candidatus Woesebacteria bacterium GW2011_GWF1_40_24</name>
    <dbReference type="NCBI Taxonomy" id="1618601"/>
    <lineage>
        <taxon>Bacteria</taxon>
        <taxon>Candidatus Woeseibacteriota</taxon>
    </lineage>
</organism>